<proteinExistence type="predicted"/>
<evidence type="ECO:0008006" key="3">
    <source>
        <dbReference type="Google" id="ProtNLM"/>
    </source>
</evidence>
<evidence type="ECO:0000313" key="2">
    <source>
        <dbReference type="Proteomes" id="UP001141327"/>
    </source>
</evidence>
<sequence length="128" mass="14346">MVKRTAAAKPTTAPRLTRRTKSIPAMPLQELILHSISRKPRTFIEVMAKIRELYLESPSVVSHKALGIDKKGVEEFPHSVERIKRILDHTLSSGEEEDASKPVLKSTRATPDGSEIVYSLKRISTDRS</sequence>
<gene>
    <name evidence="1" type="ORF">PAPYR_1409</name>
</gene>
<evidence type="ECO:0000313" key="1">
    <source>
        <dbReference type="EMBL" id="KAJ4462220.1"/>
    </source>
</evidence>
<dbReference type="Proteomes" id="UP001141327">
    <property type="component" value="Unassembled WGS sequence"/>
</dbReference>
<accession>A0ABQ8USV4</accession>
<name>A0ABQ8USV4_9EUKA</name>
<reference evidence="1" key="1">
    <citation type="journal article" date="2022" name="bioRxiv">
        <title>Genomics of Preaxostyla Flagellates Illuminates Evolutionary Transitions and the Path Towards Mitochondrial Loss.</title>
        <authorList>
            <person name="Novak L.V.F."/>
            <person name="Treitli S.C."/>
            <person name="Pyrih J."/>
            <person name="Halakuc P."/>
            <person name="Pipaliya S.V."/>
            <person name="Vacek V."/>
            <person name="Brzon O."/>
            <person name="Soukal P."/>
            <person name="Eme L."/>
            <person name="Dacks J.B."/>
            <person name="Karnkowska A."/>
            <person name="Elias M."/>
            <person name="Hampl V."/>
        </authorList>
    </citation>
    <scope>NUCLEOTIDE SEQUENCE</scope>
    <source>
        <strain evidence="1">RCP-MX</strain>
    </source>
</reference>
<comment type="caution">
    <text evidence="1">The sequence shown here is derived from an EMBL/GenBank/DDBJ whole genome shotgun (WGS) entry which is preliminary data.</text>
</comment>
<organism evidence="1 2">
    <name type="scientific">Paratrimastix pyriformis</name>
    <dbReference type="NCBI Taxonomy" id="342808"/>
    <lineage>
        <taxon>Eukaryota</taxon>
        <taxon>Metamonada</taxon>
        <taxon>Preaxostyla</taxon>
        <taxon>Paratrimastigidae</taxon>
        <taxon>Paratrimastix</taxon>
    </lineage>
</organism>
<keyword evidence="2" id="KW-1185">Reference proteome</keyword>
<dbReference type="EMBL" id="JAPMOS010000004">
    <property type="protein sequence ID" value="KAJ4462220.1"/>
    <property type="molecule type" value="Genomic_DNA"/>
</dbReference>
<protein>
    <recommendedName>
        <fullName evidence="3">CDT1 Geminin-binding domain-containing protein</fullName>
    </recommendedName>
</protein>